<dbReference type="EC" id="1.14.18.1" evidence="3"/>
<dbReference type="GO" id="GO:0042438">
    <property type="term" value="P:melanin biosynthetic process"/>
    <property type="evidence" value="ECO:0007669"/>
    <property type="project" value="UniProtKB-KW"/>
</dbReference>
<dbReference type="OrthoDB" id="6132182at2759"/>
<dbReference type="AlphaFoldDB" id="A0A6A6R1S1"/>
<evidence type="ECO:0000256" key="4">
    <source>
        <dbReference type="ARBA" id="ARBA00022723"/>
    </source>
</evidence>
<name>A0A6A6R1S1_9PEZI</name>
<feature type="chain" id="PRO_5025368213" description="tyrosinase" evidence="11">
    <location>
        <begin position="38"/>
        <end position="629"/>
    </location>
</feature>
<comment type="catalytic activity">
    <reaction evidence="10">
        <text>L-tyrosine + O2 = L-dopaquinone + H2O</text>
        <dbReference type="Rhea" id="RHEA:18117"/>
        <dbReference type="ChEBI" id="CHEBI:15377"/>
        <dbReference type="ChEBI" id="CHEBI:15379"/>
        <dbReference type="ChEBI" id="CHEBI:57924"/>
        <dbReference type="ChEBI" id="CHEBI:58315"/>
        <dbReference type="EC" id="1.14.18.1"/>
    </reaction>
</comment>
<evidence type="ECO:0000256" key="5">
    <source>
        <dbReference type="ARBA" id="ARBA00023002"/>
    </source>
</evidence>
<evidence type="ECO:0000256" key="7">
    <source>
        <dbReference type="ARBA" id="ARBA00023033"/>
    </source>
</evidence>
<evidence type="ECO:0000256" key="2">
    <source>
        <dbReference type="ARBA" id="ARBA00009928"/>
    </source>
</evidence>
<evidence type="ECO:0000256" key="6">
    <source>
        <dbReference type="ARBA" id="ARBA00023008"/>
    </source>
</evidence>
<dbReference type="PROSITE" id="PS00497">
    <property type="entry name" value="TYROSINASE_1"/>
    <property type="match status" value="1"/>
</dbReference>
<comment type="catalytic activity">
    <reaction evidence="9">
        <text>2 L-dopa + O2 = 2 L-dopaquinone + 2 H2O</text>
        <dbReference type="Rhea" id="RHEA:34287"/>
        <dbReference type="ChEBI" id="CHEBI:15377"/>
        <dbReference type="ChEBI" id="CHEBI:15379"/>
        <dbReference type="ChEBI" id="CHEBI:57504"/>
        <dbReference type="ChEBI" id="CHEBI:57924"/>
        <dbReference type="EC" id="1.14.18.1"/>
    </reaction>
</comment>
<accession>A0A6A6R1S1</accession>
<feature type="domain" description="Tyrosinase copper-binding" evidence="12">
    <location>
        <begin position="149"/>
        <end position="166"/>
    </location>
</feature>
<evidence type="ECO:0000313" key="15">
    <source>
        <dbReference type="Proteomes" id="UP000799750"/>
    </source>
</evidence>
<evidence type="ECO:0000256" key="8">
    <source>
        <dbReference type="ARBA" id="ARBA00023101"/>
    </source>
</evidence>
<dbReference type="PRINTS" id="PR00092">
    <property type="entry name" value="TYROSINASE"/>
</dbReference>
<dbReference type="InterPro" id="IPR050316">
    <property type="entry name" value="Tyrosinase/Hemocyanin"/>
</dbReference>
<dbReference type="PROSITE" id="PS00498">
    <property type="entry name" value="TYROSINASE_2"/>
    <property type="match status" value="1"/>
</dbReference>
<keyword evidence="8" id="KW-0470">Melanin biosynthesis</keyword>
<keyword evidence="15" id="KW-1185">Reference proteome</keyword>
<protein>
    <recommendedName>
        <fullName evidence="3">tyrosinase</fullName>
        <ecNumber evidence="3">1.14.18.1</ecNumber>
    </recommendedName>
</protein>
<comment type="cofactor">
    <cofactor evidence="1">
        <name>Cu(2+)</name>
        <dbReference type="ChEBI" id="CHEBI:29036"/>
    </cofactor>
</comment>
<dbReference type="GO" id="GO:0004503">
    <property type="term" value="F:tyrosinase activity"/>
    <property type="evidence" value="ECO:0007669"/>
    <property type="project" value="UniProtKB-EC"/>
</dbReference>
<keyword evidence="5" id="KW-0560">Oxidoreductase</keyword>
<reference evidence="14" key="1">
    <citation type="journal article" date="2020" name="Stud. Mycol.">
        <title>101 Dothideomycetes genomes: a test case for predicting lifestyles and emergence of pathogens.</title>
        <authorList>
            <person name="Haridas S."/>
            <person name="Albert R."/>
            <person name="Binder M."/>
            <person name="Bloem J."/>
            <person name="Labutti K."/>
            <person name="Salamov A."/>
            <person name="Andreopoulos B."/>
            <person name="Baker S."/>
            <person name="Barry K."/>
            <person name="Bills G."/>
            <person name="Bluhm B."/>
            <person name="Cannon C."/>
            <person name="Castanera R."/>
            <person name="Culley D."/>
            <person name="Daum C."/>
            <person name="Ezra D."/>
            <person name="Gonzalez J."/>
            <person name="Henrissat B."/>
            <person name="Kuo A."/>
            <person name="Liang C."/>
            <person name="Lipzen A."/>
            <person name="Lutzoni F."/>
            <person name="Magnuson J."/>
            <person name="Mondo S."/>
            <person name="Nolan M."/>
            <person name="Ohm R."/>
            <person name="Pangilinan J."/>
            <person name="Park H.-J."/>
            <person name="Ramirez L."/>
            <person name="Alfaro M."/>
            <person name="Sun H."/>
            <person name="Tritt A."/>
            <person name="Yoshinaga Y."/>
            <person name="Zwiers L.-H."/>
            <person name="Turgeon B."/>
            <person name="Goodwin S."/>
            <person name="Spatafora J."/>
            <person name="Crous P."/>
            <person name="Grigoriev I."/>
        </authorList>
    </citation>
    <scope>NUCLEOTIDE SEQUENCE</scope>
    <source>
        <strain evidence="14">CBS 269.34</strain>
    </source>
</reference>
<evidence type="ECO:0000256" key="11">
    <source>
        <dbReference type="SAM" id="SignalP"/>
    </source>
</evidence>
<keyword evidence="4" id="KW-0479">Metal-binding</keyword>
<evidence type="ECO:0000259" key="13">
    <source>
        <dbReference type="PROSITE" id="PS00498"/>
    </source>
</evidence>
<evidence type="ECO:0000313" key="14">
    <source>
        <dbReference type="EMBL" id="KAF2498456.1"/>
    </source>
</evidence>
<dbReference type="InterPro" id="IPR008922">
    <property type="entry name" value="Di-copper_centre_dom_sf"/>
</dbReference>
<gene>
    <name evidence="14" type="ORF">BU16DRAFT_615497</name>
</gene>
<dbReference type="Proteomes" id="UP000799750">
    <property type="component" value="Unassembled WGS sequence"/>
</dbReference>
<dbReference type="PANTHER" id="PTHR11474:SF76">
    <property type="entry name" value="SHKT DOMAIN-CONTAINING PROTEIN"/>
    <property type="match status" value="1"/>
</dbReference>
<sequence length="629" mass="69813">MHRQRLTVKVHVFAKLSIVIWLAGLLLLAGHVPGTHGKPFIGPAIGHEGLSEARKPRRRTPNSSHFVITGAPVVKTASGAVPIRLDISDLHDNHADLFNLYILGLRDFYAMDENDDLSFYRIAGIHGRPYGPWQGVQGIPGKETGFCPHSIILFLTWHRAYLLLYEQLLQKHVANVASRFIPSLRHRYVQAAQDFRIPYWDWSASIDNPDHSIPTYIAEDARILVTETDGTQQWVDNPLHHFDFHPCEPVPESFDGKWQAWTTTLRHPSSDDVNATSRPDLFISHFNDWNGQLHNDVGSDMLQNQSFNTYSKSHLEMTHNLMHNIIGGGMDSDEDQFWGHMDPLEYSAFDPGFWVHHANVDHLFALYQSLHPTRWLTPENIFASGTYALPDYSTVDASTPLAPFWNGKSGFFTSNDLRDTIKLGYAYPETQRWRFANDSAFEESVARAVAAAYSPDWRALVAEPAAAGVGAVEPGRVVEWAVRVGVDKGALGGSFGIRVLLEGREVGRVAVLMPEGTEVMVMEEGEGRKGMVVNTTVGLTKALVDAVVEGRLRDLGEEAAGGFLRGRLEWRVDAMSGARVQATVTGEMGLEVMVVSNEVTVPLDPEMPLVYSGTWVEHPEIVVSGAAGV</sequence>
<evidence type="ECO:0000256" key="1">
    <source>
        <dbReference type="ARBA" id="ARBA00001973"/>
    </source>
</evidence>
<evidence type="ECO:0000259" key="12">
    <source>
        <dbReference type="PROSITE" id="PS00497"/>
    </source>
</evidence>
<dbReference type="Pfam" id="PF00264">
    <property type="entry name" value="Tyrosinase"/>
    <property type="match status" value="1"/>
</dbReference>
<proteinExistence type="inferred from homology"/>
<dbReference type="Gene3D" id="1.10.1280.10">
    <property type="entry name" value="Di-copper center containing domain from catechol oxidase"/>
    <property type="match status" value="1"/>
</dbReference>
<keyword evidence="7" id="KW-0503">Monooxygenase</keyword>
<comment type="similarity">
    <text evidence="2">Belongs to the tyrosinase family.</text>
</comment>
<dbReference type="InterPro" id="IPR002227">
    <property type="entry name" value="Tyrosinase_Cu-bd"/>
</dbReference>
<dbReference type="EMBL" id="MU004185">
    <property type="protein sequence ID" value="KAF2498456.1"/>
    <property type="molecule type" value="Genomic_DNA"/>
</dbReference>
<dbReference type="PANTHER" id="PTHR11474">
    <property type="entry name" value="TYROSINASE FAMILY MEMBER"/>
    <property type="match status" value="1"/>
</dbReference>
<dbReference type="Pfam" id="PF18132">
    <property type="entry name" value="Tyrosinase_C"/>
    <property type="match status" value="1"/>
</dbReference>
<organism evidence="14 15">
    <name type="scientific">Lophium mytilinum</name>
    <dbReference type="NCBI Taxonomy" id="390894"/>
    <lineage>
        <taxon>Eukaryota</taxon>
        <taxon>Fungi</taxon>
        <taxon>Dikarya</taxon>
        <taxon>Ascomycota</taxon>
        <taxon>Pezizomycotina</taxon>
        <taxon>Dothideomycetes</taxon>
        <taxon>Pleosporomycetidae</taxon>
        <taxon>Mytilinidiales</taxon>
        <taxon>Mytilinidiaceae</taxon>
        <taxon>Lophium</taxon>
    </lineage>
</organism>
<feature type="domain" description="Tyrosinase copper-binding" evidence="13">
    <location>
        <begin position="350"/>
        <end position="361"/>
    </location>
</feature>
<evidence type="ECO:0000256" key="9">
    <source>
        <dbReference type="ARBA" id="ARBA00048233"/>
    </source>
</evidence>
<keyword evidence="6" id="KW-0186">Copper</keyword>
<feature type="signal peptide" evidence="11">
    <location>
        <begin position="1"/>
        <end position="37"/>
    </location>
</feature>
<evidence type="ECO:0000256" key="3">
    <source>
        <dbReference type="ARBA" id="ARBA00011906"/>
    </source>
</evidence>
<dbReference type="GO" id="GO:0046872">
    <property type="term" value="F:metal ion binding"/>
    <property type="evidence" value="ECO:0007669"/>
    <property type="project" value="UniProtKB-KW"/>
</dbReference>
<keyword evidence="11" id="KW-0732">Signal</keyword>
<dbReference type="InterPro" id="IPR041640">
    <property type="entry name" value="Tyrosinase_C"/>
</dbReference>
<dbReference type="SUPFAM" id="SSF48056">
    <property type="entry name" value="Di-copper centre-containing domain"/>
    <property type="match status" value="1"/>
</dbReference>
<evidence type="ECO:0000256" key="10">
    <source>
        <dbReference type="ARBA" id="ARBA00048881"/>
    </source>
</evidence>